<keyword evidence="3" id="KW-1185">Reference proteome</keyword>
<dbReference type="Gene3D" id="3.10.180.10">
    <property type="entry name" value="2,3-Dihydroxybiphenyl 1,2-Dioxygenase, domain 1"/>
    <property type="match status" value="1"/>
</dbReference>
<feature type="domain" description="VOC" evidence="1">
    <location>
        <begin position="9"/>
        <end position="125"/>
    </location>
</feature>
<dbReference type="InterPro" id="IPR029068">
    <property type="entry name" value="Glyas_Bleomycin-R_OHBP_Dase"/>
</dbReference>
<dbReference type="Pfam" id="PF00903">
    <property type="entry name" value="Glyoxalase"/>
    <property type="match status" value="1"/>
</dbReference>
<dbReference type="InterPro" id="IPR004360">
    <property type="entry name" value="Glyas_Fos-R_dOase_dom"/>
</dbReference>
<dbReference type="EMBL" id="CP104213">
    <property type="protein sequence ID" value="UWX64729.1"/>
    <property type="molecule type" value="Genomic_DNA"/>
</dbReference>
<evidence type="ECO:0000313" key="3">
    <source>
        <dbReference type="Proteomes" id="UP001060261"/>
    </source>
</evidence>
<evidence type="ECO:0000313" key="2">
    <source>
        <dbReference type="EMBL" id="UWX64729.1"/>
    </source>
</evidence>
<dbReference type="SUPFAM" id="SSF54593">
    <property type="entry name" value="Glyoxalase/Bleomycin resistance protein/Dihydroxybiphenyl dioxygenase"/>
    <property type="match status" value="1"/>
</dbReference>
<dbReference type="Proteomes" id="UP001060261">
    <property type="component" value="Chromosome"/>
</dbReference>
<name>A0ABY5YI34_9DEIO</name>
<dbReference type="RefSeq" id="WP_260560990.1">
    <property type="nucleotide sequence ID" value="NZ_BAABEC010000009.1"/>
</dbReference>
<sequence>MTQREPAVFLRNVNLLVRDVDYARRFYEETLGLILDERRSALPAMLILQTPGGCTLSLKDATTEEPGKVTGPGDVELGFETKALDEVHAAMTSFGVKVTAIVEQGFGRTFDGLDPDGHHLVVYTLRQENR</sequence>
<dbReference type="PROSITE" id="PS51819">
    <property type="entry name" value="VOC"/>
    <property type="match status" value="1"/>
</dbReference>
<accession>A0ABY5YI34</accession>
<evidence type="ECO:0000259" key="1">
    <source>
        <dbReference type="PROSITE" id="PS51819"/>
    </source>
</evidence>
<reference evidence="2" key="1">
    <citation type="submission" date="2022-09" db="EMBL/GenBank/DDBJ databases">
        <title>genome sequence of Deinococcus rubellus.</title>
        <authorList>
            <person name="Srinivasan S."/>
        </authorList>
    </citation>
    <scope>NUCLEOTIDE SEQUENCE</scope>
    <source>
        <strain evidence="2">Ant6</strain>
    </source>
</reference>
<proteinExistence type="predicted"/>
<gene>
    <name evidence="2" type="ORF">N0D28_03460</name>
</gene>
<organism evidence="2 3">
    <name type="scientific">Deinococcus rubellus</name>
    <dbReference type="NCBI Taxonomy" id="1889240"/>
    <lineage>
        <taxon>Bacteria</taxon>
        <taxon>Thermotogati</taxon>
        <taxon>Deinococcota</taxon>
        <taxon>Deinococci</taxon>
        <taxon>Deinococcales</taxon>
        <taxon>Deinococcaceae</taxon>
        <taxon>Deinococcus</taxon>
    </lineage>
</organism>
<dbReference type="CDD" id="cd06587">
    <property type="entry name" value="VOC"/>
    <property type="match status" value="1"/>
</dbReference>
<protein>
    <submittedName>
        <fullName evidence="2">VOC family protein</fullName>
    </submittedName>
</protein>
<dbReference type="InterPro" id="IPR037523">
    <property type="entry name" value="VOC_core"/>
</dbReference>